<keyword evidence="2" id="KW-1185">Reference proteome</keyword>
<dbReference type="RefSeq" id="WP_236458290.1">
    <property type="nucleotide sequence ID" value="NZ_CBCSGE010000009.1"/>
</dbReference>
<dbReference type="EMBL" id="JBHMEY010000014">
    <property type="protein sequence ID" value="MFB9096220.1"/>
    <property type="molecule type" value="Genomic_DNA"/>
</dbReference>
<name>A0ABV5GMX4_9FLAO</name>
<proteinExistence type="predicted"/>
<dbReference type="SUPFAM" id="SSF52833">
    <property type="entry name" value="Thioredoxin-like"/>
    <property type="match status" value="1"/>
</dbReference>
<dbReference type="InterPro" id="IPR036249">
    <property type="entry name" value="Thioredoxin-like_sf"/>
</dbReference>
<evidence type="ECO:0000313" key="1">
    <source>
        <dbReference type="EMBL" id="MFB9096220.1"/>
    </source>
</evidence>
<dbReference type="Pfam" id="PF14595">
    <property type="entry name" value="Thioredoxin_9"/>
    <property type="match status" value="1"/>
</dbReference>
<dbReference type="Proteomes" id="UP001589607">
    <property type="component" value="Unassembled WGS sequence"/>
</dbReference>
<evidence type="ECO:0000313" key="2">
    <source>
        <dbReference type="Proteomes" id="UP001589607"/>
    </source>
</evidence>
<dbReference type="Gene3D" id="3.40.30.10">
    <property type="entry name" value="Glutaredoxin"/>
    <property type="match status" value="1"/>
</dbReference>
<protein>
    <submittedName>
        <fullName evidence="1">Thioredoxin family protein</fullName>
    </submittedName>
</protein>
<organism evidence="1 2">
    <name type="scientific">Flavobacterium jumunjinense</name>
    <dbReference type="NCBI Taxonomy" id="998845"/>
    <lineage>
        <taxon>Bacteria</taxon>
        <taxon>Pseudomonadati</taxon>
        <taxon>Bacteroidota</taxon>
        <taxon>Flavobacteriia</taxon>
        <taxon>Flavobacteriales</taxon>
        <taxon>Flavobacteriaceae</taxon>
        <taxon>Flavobacterium</taxon>
    </lineage>
</organism>
<sequence length="208" mass="23676">MKNIIENALLNSYTYSEYRQLVSQLISEGKSTGHNQTVDLLHYSELNETRLKRLDKTLVVSEENRTKIENLDKKYTWLVISEGWCGDAAQLLPIMNKVAEASENIDLKIVLRDDNEVLMNQFLTNGGKAIPKLIVLDAETNEIIADWGPRPEPARKLIADYKAANGVVDEPVKIELQKWYLQDKGLTTQNELLALLEKYSKESQTVLD</sequence>
<reference evidence="1 2" key="1">
    <citation type="submission" date="2024-09" db="EMBL/GenBank/DDBJ databases">
        <authorList>
            <person name="Sun Q."/>
            <person name="Mori K."/>
        </authorList>
    </citation>
    <scope>NUCLEOTIDE SEQUENCE [LARGE SCALE GENOMIC DNA]</scope>
    <source>
        <strain evidence="1 2">CECT 7955</strain>
    </source>
</reference>
<accession>A0ABV5GMX4</accession>
<gene>
    <name evidence="1" type="ORF">ACFFVF_06810</name>
</gene>
<comment type="caution">
    <text evidence="1">The sequence shown here is derived from an EMBL/GenBank/DDBJ whole genome shotgun (WGS) entry which is preliminary data.</text>
</comment>